<evidence type="ECO:0000313" key="2">
    <source>
        <dbReference type="Proteomes" id="UP001439008"/>
    </source>
</evidence>
<reference evidence="1 2" key="1">
    <citation type="journal article" date="2024" name="BMC Biol.">
        <title>Comparative genomics of Ascetosporea gives new insight into the evolutionary basis for animal parasitism in Rhizaria.</title>
        <authorList>
            <person name="Hiltunen Thoren M."/>
            <person name="Onut-Brannstrom I."/>
            <person name="Alfjorden A."/>
            <person name="Peckova H."/>
            <person name="Swords F."/>
            <person name="Hooper C."/>
            <person name="Holzer A.S."/>
            <person name="Bass D."/>
            <person name="Burki F."/>
        </authorList>
    </citation>
    <scope>NUCLEOTIDE SEQUENCE [LARGE SCALE GENOMIC DNA]</scope>
    <source>
        <strain evidence="1">20-A016</strain>
    </source>
</reference>
<keyword evidence="2" id="KW-1185">Reference proteome</keyword>
<accession>A0ABV2AST2</accession>
<name>A0ABV2AST2_9EUKA</name>
<dbReference type="EMBL" id="JBDODL010002838">
    <property type="protein sequence ID" value="MES1922448.1"/>
    <property type="molecule type" value="Genomic_DNA"/>
</dbReference>
<organism evidence="1 2">
    <name type="scientific">Bonamia ostreae</name>
    <dbReference type="NCBI Taxonomy" id="126728"/>
    <lineage>
        <taxon>Eukaryota</taxon>
        <taxon>Sar</taxon>
        <taxon>Rhizaria</taxon>
        <taxon>Endomyxa</taxon>
        <taxon>Ascetosporea</taxon>
        <taxon>Haplosporida</taxon>
        <taxon>Bonamia</taxon>
    </lineage>
</organism>
<protein>
    <submittedName>
        <fullName evidence="1">Uncharacterized protein</fullName>
    </submittedName>
</protein>
<sequence>MNTTLKDKFEKDEIRVRELVLKGIIHASETRNFCDLLRFTQNYLAVGGRLEDIEIITFKKDFEKLTHLLKSEFYNHPTRDPNLKKQTAEMFYANFYEKFKCVAIESSDKANFLGDACGLIDMFIPLIETIEKRPEFILPEITENSVLKYYVDQSLTLLNHEEVKIFPECYYENHEVSELKDKLVRFVHQEAKQSGFINTLNKTLFMNS</sequence>
<gene>
    <name evidence="1" type="ORF">MHBO_003963</name>
</gene>
<dbReference type="Proteomes" id="UP001439008">
    <property type="component" value="Unassembled WGS sequence"/>
</dbReference>
<proteinExistence type="predicted"/>
<evidence type="ECO:0000313" key="1">
    <source>
        <dbReference type="EMBL" id="MES1922448.1"/>
    </source>
</evidence>
<comment type="caution">
    <text evidence="1">The sequence shown here is derived from an EMBL/GenBank/DDBJ whole genome shotgun (WGS) entry which is preliminary data.</text>
</comment>